<sequence>MATIFPAPAPTLPDLETLLLKGSFHASAPIHLCYSYVLHYDAPKAVLLTPSRARFVHSLKSFNDEWIRKHGSDGLTCKATSKVDVLSVRWVPVGMRA</sequence>
<dbReference type="EMBL" id="JH930469">
    <property type="protein sequence ID" value="EKM59346.1"/>
    <property type="molecule type" value="Genomic_DNA"/>
</dbReference>
<evidence type="ECO:0000313" key="1">
    <source>
        <dbReference type="EMBL" id="EKM59346.1"/>
    </source>
</evidence>
<protein>
    <submittedName>
        <fullName evidence="1">Uncharacterized protein</fullName>
    </submittedName>
</protein>
<dbReference type="Proteomes" id="UP000008370">
    <property type="component" value="Unassembled WGS sequence"/>
</dbReference>
<dbReference type="KEGG" id="pco:PHACADRAFT_136950"/>
<name>K5V967_PHACS</name>
<dbReference type="HOGENOM" id="CLU_176476_0_0_1"/>
<reference evidence="1 2" key="1">
    <citation type="journal article" date="2012" name="BMC Genomics">
        <title>Comparative genomics of the white-rot fungi, Phanerochaete carnosa and P. chrysosporium, to elucidate the genetic basis of the distinct wood types they colonize.</title>
        <authorList>
            <person name="Suzuki H."/>
            <person name="MacDonald J."/>
            <person name="Syed K."/>
            <person name="Salamov A."/>
            <person name="Hori C."/>
            <person name="Aerts A."/>
            <person name="Henrissat B."/>
            <person name="Wiebenga A."/>
            <person name="vanKuyk P.A."/>
            <person name="Barry K."/>
            <person name="Lindquist E."/>
            <person name="LaButti K."/>
            <person name="Lapidus A."/>
            <person name="Lucas S."/>
            <person name="Coutinho P."/>
            <person name="Gong Y."/>
            <person name="Samejima M."/>
            <person name="Mahadevan R."/>
            <person name="Abou-Zaid M."/>
            <person name="de Vries R.P."/>
            <person name="Igarashi K."/>
            <person name="Yadav J.S."/>
            <person name="Grigoriev I.V."/>
            <person name="Master E.R."/>
        </authorList>
    </citation>
    <scope>NUCLEOTIDE SEQUENCE [LARGE SCALE GENOMIC DNA]</scope>
    <source>
        <strain evidence="1 2">HHB-10118-sp</strain>
    </source>
</reference>
<dbReference type="STRING" id="650164.K5V967"/>
<gene>
    <name evidence="1" type="ORF">PHACADRAFT_136950</name>
</gene>
<dbReference type="InParanoid" id="K5V967"/>
<dbReference type="GeneID" id="18908376"/>
<dbReference type="RefSeq" id="XP_007391910.1">
    <property type="nucleotide sequence ID" value="XM_007391848.1"/>
</dbReference>
<dbReference type="OrthoDB" id="3224367at2759"/>
<dbReference type="AlphaFoldDB" id="K5V967"/>
<accession>K5V967</accession>
<proteinExistence type="predicted"/>
<organism evidence="1 2">
    <name type="scientific">Phanerochaete carnosa (strain HHB-10118-sp)</name>
    <name type="common">White-rot fungus</name>
    <name type="synonym">Peniophora carnosa</name>
    <dbReference type="NCBI Taxonomy" id="650164"/>
    <lineage>
        <taxon>Eukaryota</taxon>
        <taxon>Fungi</taxon>
        <taxon>Dikarya</taxon>
        <taxon>Basidiomycota</taxon>
        <taxon>Agaricomycotina</taxon>
        <taxon>Agaricomycetes</taxon>
        <taxon>Polyporales</taxon>
        <taxon>Phanerochaetaceae</taxon>
        <taxon>Phanerochaete</taxon>
    </lineage>
</organism>
<evidence type="ECO:0000313" key="2">
    <source>
        <dbReference type="Proteomes" id="UP000008370"/>
    </source>
</evidence>
<keyword evidence="2" id="KW-1185">Reference proteome</keyword>